<dbReference type="PANTHER" id="PTHR34413:SF2">
    <property type="entry name" value="PROPHAGE TAIL FIBER ASSEMBLY PROTEIN HOMOLOG TFAE-RELATED"/>
    <property type="match status" value="1"/>
</dbReference>
<protein>
    <recommendedName>
        <fullName evidence="3">Tail fiber assembly protein</fullName>
    </recommendedName>
</protein>
<dbReference type="EMBL" id="CP028349">
    <property type="protein sequence ID" value="AVV37364.1"/>
    <property type="molecule type" value="Genomic_DNA"/>
</dbReference>
<sequence>MMNKVYYDAQSAGFYLEGINSQIPSTAIEISTEDYKVLLSEQEKGMEITPNENGYPTLTAPPALTQQQEVLIAYSNRLSLMGKASDVIAPLQDAVDLGDSTPYEDALLKNWKQYRVALNRLDLSTAPDIQWPKIPG</sequence>
<dbReference type="InterPro" id="IPR003458">
    <property type="entry name" value="Phage_T4_Gp38_tail_assem"/>
</dbReference>
<proteinExistence type="predicted"/>
<dbReference type="PANTHER" id="PTHR34413">
    <property type="entry name" value="PROPHAGE TAIL FIBER ASSEMBLY PROTEIN HOMOLOG TFAE-RELATED-RELATED"/>
    <property type="match status" value="1"/>
</dbReference>
<dbReference type="Pfam" id="PF02413">
    <property type="entry name" value="Caudo_TAP"/>
    <property type="match status" value="1"/>
</dbReference>
<reference evidence="1 2" key="1">
    <citation type="journal article" date="2018" name="Int J Genomics">
        <title>Comparative Genomics Analysis of Plasmid pPV989-94 from a Clinical Isolate of Pantoea vagans PV989.</title>
        <authorList>
            <person name="Xu L."/>
            <person name="Yin M."/>
            <person name="Zhu T."/>
            <person name="Lu J."/>
            <person name="Bao Q."/>
        </authorList>
    </citation>
    <scope>NUCLEOTIDE SEQUENCE [LARGE SCALE GENOMIC DNA]</scope>
    <source>
        <strain evidence="1 2">PV989</strain>
    </source>
</reference>
<evidence type="ECO:0000313" key="1">
    <source>
        <dbReference type="EMBL" id="AVV37364.1"/>
    </source>
</evidence>
<organism evidence="1 2">
    <name type="scientific">Pantoea vagans</name>
    <dbReference type="NCBI Taxonomy" id="470934"/>
    <lineage>
        <taxon>Bacteria</taxon>
        <taxon>Pseudomonadati</taxon>
        <taxon>Pseudomonadota</taxon>
        <taxon>Gammaproteobacteria</taxon>
        <taxon>Enterobacterales</taxon>
        <taxon>Erwiniaceae</taxon>
        <taxon>Pantoea</taxon>
    </lineage>
</organism>
<name>A0AAN1NQC0_9GAMM</name>
<evidence type="ECO:0008006" key="3">
    <source>
        <dbReference type="Google" id="ProtNLM"/>
    </source>
</evidence>
<dbReference type="RefSeq" id="WP_107319521.1">
    <property type="nucleotide sequence ID" value="NZ_CP028349.1"/>
</dbReference>
<evidence type="ECO:0000313" key="2">
    <source>
        <dbReference type="Proteomes" id="UP000241538"/>
    </source>
</evidence>
<gene>
    <name evidence="1" type="ORF">C9381_09275</name>
</gene>
<accession>A0AAN1NQC0</accession>
<dbReference type="AlphaFoldDB" id="A0AAN1NQC0"/>
<dbReference type="Proteomes" id="UP000241538">
    <property type="component" value="Chromosome"/>
</dbReference>
<dbReference type="InterPro" id="IPR051220">
    <property type="entry name" value="TFA_Chaperone"/>
</dbReference>